<dbReference type="OrthoDB" id="10031169at2759"/>
<dbReference type="SUPFAM" id="SSF63737">
    <property type="entry name" value="Leukotriene A4 hydrolase N-terminal domain"/>
    <property type="match status" value="1"/>
</dbReference>
<evidence type="ECO:0000256" key="1">
    <source>
        <dbReference type="ARBA" id="ARBA00001947"/>
    </source>
</evidence>
<dbReference type="GO" id="GO:0006508">
    <property type="term" value="P:proteolysis"/>
    <property type="evidence" value="ECO:0007669"/>
    <property type="project" value="UniProtKB-KW"/>
</dbReference>
<dbReference type="InterPro" id="IPR037144">
    <property type="entry name" value="Peptidase_M1_pepN_C_sf"/>
</dbReference>
<keyword evidence="6" id="KW-0378">Hydrolase</keyword>
<keyword evidence="3 13" id="KW-0031">Aminopeptidase</keyword>
<dbReference type="GO" id="GO:0004177">
    <property type="term" value="F:aminopeptidase activity"/>
    <property type="evidence" value="ECO:0007669"/>
    <property type="project" value="UniProtKB-KW"/>
</dbReference>
<dbReference type="InterPro" id="IPR024601">
    <property type="entry name" value="Peptidase_M1_pepN_C"/>
</dbReference>
<feature type="domain" description="Peptidase M1 alanyl aminopeptidase C-terminal" evidence="11">
    <location>
        <begin position="1005"/>
        <end position="1333"/>
    </location>
</feature>
<evidence type="ECO:0000256" key="3">
    <source>
        <dbReference type="ARBA" id="ARBA00022438"/>
    </source>
</evidence>
<evidence type="ECO:0000256" key="7">
    <source>
        <dbReference type="ARBA" id="ARBA00022833"/>
    </source>
</evidence>
<keyword evidence="7" id="KW-0862">Zinc</keyword>
<dbReference type="InterPro" id="IPR027268">
    <property type="entry name" value="Peptidase_M4/M1_CTD_sf"/>
</dbReference>
<comment type="caution">
    <text evidence="13">The sequence shown here is derived from an EMBL/GenBank/DDBJ whole genome shotgun (WGS) entry which is preliminary data.</text>
</comment>
<dbReference type="InterPro" id="IPR014782">
    <property type="entry name" value="Peptidase_M1_dom"/>
</dbReference>
<dbReference type="VEuPathDB" id="ToxoDB:CSUI_004037"/>
<dbReference type="Gene3D" id="2.60.40.1840">
    <property type="match status" value="1"/>
</dbReference>
<evidence type="ECO:0000313" key="14">
    <source>
        <dbReference type="Proteomes" id="UP000221165"/>
    </source>
</evidence>
<dbReference type="InterPro" id="IPR035414">
    <property type="entry name" value="Peptidase_M1_pepN_Ig-like"/>
</dbReference>
<dbReference type="Pfam" id="PF17900">
    <property type="entry name" value="Peptidase_M1_N"/>
    <property type="match status" value="1"/>
</dbReference>
<evidence type="ECO:0000313" key="13">
    <source>
        <dbReference type="EMBL" id="PHJ22118.1"/>
    </source>
</evidence>
<dbReference type="GeneID" id="94427443"/>
<dbReference type="EMBL" id="MIGC01001812">
    <property type="protein sequence ID" value="PHJ22118.1"/>
    <property type="molecule type" value="Genomic_DNA"/>
</dbReference>
<keyword evidence="4" id="KW-0645">Protease</keyword>
<dbReference type="Pfam" id="PF17432">
    <property type="entry name" value="DUF3458_C"/>
    <property type="match status" value="1"/>
</dbReference>
<dbReference type="Gene3D" id="1.25.50.10">
    <property type="entry name" value="Peptidase M1, alanyl aminopeptidase, C-terminal domain"/>
    <property type="match status" value="1"/>
</dbReference>
<dbReference type="PANTHER" id="PTHR46322:SF1">
    <property type="entry name" value="PUROMYCIN-SENSITIVE AMINOPEPTIDASE"/>
    <property type="match status" value="1"/>
</dbReference>
<name>A0A2C6L215_9APIC</name>
<dbReference type="GO" id="GO:0008270">
    <property type="term" value="F:zinc ion binding"/>
    <property type="evidence" value="ECO:0007669"/>
    <property type="project" value="InterPro"/>
</dbReference>
<keyword evidence="14" id="KW-1185">Reference proteome</keyword>
<evidence type="ECO:0000256" key="6">
    <source>
        <dbReference type="ARBA" id="ARBA00022801"/>
    </source>
</evidence>
<dbReference type="InterPro" id="IPR001930">
    <property type="entry name" value="Peptidase_M1"/>
</dbReference>
<dbReference type="Gene3D" id="3.30.2010.30">
    <property type="match status" value="1"/>
</dbReference>
<evidence type="ECO:0000256" key="2">
    <source>
        <dbReference type="ARBA" id="ARBA00010136"/>
    </source>
</evidence>
<dbReference type="FunFam" id="3.30.2010.30:FF:000002">
    <property type="entry name" value="Putative aminopeptidase N"/>
    <property type="match status" value="1"/>
</dbReference>
<dbReference type="CDD" id="cd09600">
    <property type="entry name" value="M1_APN"/>
    <property type="match status" value="1"/>
</dbReference>
<evidence type="ECO:0000256" key="5">
    <source>
        <dbReference type="ARBA" id="ARBA00022723"/>
    </source>
</evidence>
<dbReference type="PRINTS" id="PR00756">
    <property type="entry name" value="ALADIPTASE"/>
</dbReference>
<dbReference type="InterPro" id="IPR012779">
    <property type="entry name" value="Peptidase_M1_pepN"/>
</dbReference>
<accession>A0A2C6L215</accession>
<dbReference type="RefSeq" id="XP_067923795.1">
    <property type="nucleotide sequence ID" value="XM_068064232.1"/>
</dbReference>
<feature type="domain" description="Peptidase M1 membrane alanine aminopeptidase" evidence="9">
    <location>
        <begin position="684"/>
        <end position="898"/>
    </location>
</feature>
<dbReference type="SUPFAM" id="SSF55486">
    <property type="entry name" value="Metalloproteases ('zincins'), catalytic domain"/>
    <property type="match status" value="1"/>
</dbReference>
<protein>
    <submittedName>
        <fullName evidence="13">Aminopeptidase</fullName>
    </submittedName>
</protein>
<dbReference type="GO" id="GO:0008237">
    <property type="term" value="F:metallopeptidase activity"/>
    <property type="evidence" value="ECO:0007669"/>
    <property type="project" value="UniProtKB-KW"/>
</dbReference>
<gene>
    <name evidence="13" type="ORF">CSUI_004037</name>
</gene>
<dbReference type="Gene3D" id="2.60.40.1730">
    <property type="entry name" value="tricorn interacting facor f3 domain"/>
    <property type="match status" value="1"/>
</dbReference>
<keyword evidence="8" id="KW-0482">Metalloprotease</keyword>
<comment type="cofactor">
    <cofactor evidence="1">
        <name>Zn(2+)</name>
        <dbReference type="ChEBI" id="CHEBI:29105"/>
    </cofactor>
</comment>
<proteinExistence type="inferred from homology"/>
<evidence type="ECO:0000259" key="9">
    <source>
        <dbReference type="Pfam" id="PF01433"/>
    </source>
</evidence>
<evidence type="ECO:0000259" key="12">
    <source>
        <dbReference type="Pfam" id="PF17900"/>
    </source>
</evidence>
<feature type="domain" description="Peptidase M1 alanyl aminopeptidase Ig-like fold" evidence="10">
    <location>
        <begin position="903"/>
        <end position="1000"/>
    </location>
</feature>
<comment type="similarity">
    <text evidence="2">Belongs to the peptidase M1 family.</text>
</comment>
<dbReference type="Pfam" id="PF11940">
    <property type="entry name" value="DUF3458"/>
    <property type="match status" value="1"/>
</dbReference>
<evidence type="ECO:0000259" key="11">
    <source>
        <dbReference type="Pfam" id="PF17432"/>
    </source>
</evidence>
<feature type="domain" description="Aminopeptidase N-like N-terminal" evidence="12">
    <location>
        <begin position="465"/>
        <end position="645"/>
    </location>
</feature>
<dbReference type="Proteomes" id="UP000221165">
    <property type="component" value="Unassembled WGS sequence"/>
</dbReference>
<dbReference type="Pfam" id="PF01433">
    <property type="entry name" value="Peptidase_M1"/>
    <property type="match status" value="1"/>
</dbReference>
<dbReference type="Gene3D" id="1.10.390.10">
    <property type="entry name" value="Neutral Protease Domain 2"/>
    <property type="match status" value="1"/>
</dbReference>
<keyword evidence="5" id="KW-0479">Metal-binding</keyword>
<dbReference type="FunFam" id="1.10.390.10:FF:000002">
    <property type="entry name" value="Aminopeptidase N"/>
    <property type="match status" value="1"/>
</dbReference>
<dbReference type="InterPro" id="IPR038438">
    <property type="entry name" value="PepN_Ig-like_sf"/>
</dbReference>
<evidence type="ECO:0000256" key="8">
    <source>
        <dbReference type="ARBA" id="ARBA00023049"/>
    </source>
</evidence>
<dbReference type="NCBIfam" id="TIGR02414">
    <property type="entry name" value="pepN_proteo"/>
    <property type="match status" value="1"/>
</dbReference>
<dbReference type="InterPro" id="IPR045357">
    <property type="entry name" value="Aminopeptidase_N-like_N"/>
</dbReference>
<dbReference type="FunFam" id="2.60.40.1840:FF:000001">
    <property type="entry name" value="Aminopeptidase N"/>
    <property type="match status" value="1"/>
</dbReference>
<evidence type="ECO:0000259" key="10">
    <source>
        <dbReference type="Pfam" id="PF11940"/>
    </source>
</evidence>
<organism evidence="13 14">
    <name type="scientific">Cystoisospora suis</name>
    <dbReference type="NCBI Taxonomy" id="483139"/>
    <lineage>
        <taxon>Eukaryota</taxon>
        <taxon>Sar</taxon>
        <taxon>Alveolata</taxon>
        <taxon>Apicomplexa</taxon>
        <taxon>Conoidasida</taxon>
        <taxon>Coccidia</taxon>
        <taxon>Eucoccidiorida</taxon>
        <taxon>Eimeriorina</taxon>
        <taxon>Sarcocystidae</taxon>
        <taxon>Cystoisospora</taxon>
    </lineage>
</organism>
<dbReference type="PANTHER" id="PTHR46322">
    <property type="entry name" value="PUROMYCIN-SENSITIVE AMINOPEPTIDASE"/>
    <property type="match status" value="1"/>
</dbReference>
<reference evidence="13 14" key="1">
    <citation type="journal article" date="2017" name="Int. J. Parasitol.">
        <title>The genome of the protozoan parasite Cystoisospora suis and a reverse vaccinology approach to identify vaccine candidates.</title>
        <authorList>
            <person name="Palmieri N."/>
            <person name="Shrestha A."/>
            <person name="Ruttkowski B."/>
            <person name="Beck T."/>
            <person name="Vogl C."/>
            <person name="Tomley F."/>
            <person name="Blake D.P."/>
            <person name="Joachim A."/>
        </authorList>
    </citation>
    <scope>NUCLEOTIDE SEQUENCE [LARGE SCALE GENOMIC DNA]</scope>
    <source>
        <strain evidence="13 14">Wien I</strain>
    </source>
</reference>
<sequence>MMALTVTTFAARRLPLVMARREHCVAAAAAELGQAQRVTGVCFSRSRAAKLHEVQDDSIVRVSEGKDRFCGFTLRFACPLQSGVLRRPATFGEDNHSNGAVSDVAHPVLNTRFSYTRAFWCAVARAESKEDSVTGGSHSQLPNWRDACARCEQKTGGNFAGFGSPSGNLPSSVLRPFFGTCSPATHVRWSSRSSLDCGSTTGTPFTRSMSAAASQLPYGVVSHLSLSPFSPPAAFLTLAFLLSCCSPSSSISSFPVTSPLQPVVFCTRPPLSVLTRGFASRSICVDTGSRQWGQPKTPRFPASFLVNTCLPDARGRGRPDSSPLRTEHACLLASVPVASPSSLDTSLKSSLSPAVGLGSSRALSSSVNPSVSPPVGESLLSVARNPVSSASPFASSLHNYSSIMAPPASSEAVTASGASTGSATAVETLDTTSEQHVVLKPTKQPIEKHRLDYKPPEFLVDFVDLDFDLHDDRTKVTSTLTMHRRPGTEPTNLVLDGEDLDLESVELDGVFLHAKSEEDAKETYSLDVDGRLVVEKKYLPAEAEKKFKVKTVVYIKPKENLQLMGLYKSGSLLVTQCEAEGFRRITYFLDRPDVMSLYRVRLVADEKSCPVLLSNGNRVDSGKVQDAPGRHFAVFEDPFHKPCYLFALVAGDLKSIQDTFTTKSGRNVTVAVFSEPEDSSKLTWALQSVLKAMKWDEDRFGREYDLDVFNVVCAKDFNMGAMENKGLNIFNSALLLADPKTTTDGEYQRILNVVGHEYFHNWTGNRVTCRDWFQLTLKEGLTVFRDQLFTADMCSAAVKRIEDVTFVRSRQFAEDSGPMAHPIRPESYIAMDNFYTATVYDKGAEVIRMYHTLLGEEGFRKGMDLYFQRHDGQAVTCDDFRAAMADANNRDLTQFEQWYLQAGTPHIEVVQASYCPEKKSYALTLKQHTPPTPGQPTKKPFHIPIKIGLIGKESKADLLKPPTKVLELREEEQTFEIPDVSEDCVLSFLRDFSAPVKVKFDQQSDADIAFLMAHDSDDFAKWQAAHTVATKILKERAELWSKAGGSNAQFKELPKTYVNAFKATLLEEGRDKSIQAYTLRFPDRDSLAQDMEPIDPEALREAAESVRKEIGKLLYDDLMKVYKNLTTPDDQEETREQADVARRRLRNVILFFLTAEKDAKAAELAMNHFLKAKGMTDKFSALVLLADIDSPQRQEALEKFYKDAQGDALVLDKWFAVQALSELPGVVETVRKLQKHPDFTAKNPNRLRALVFSFTRNYQFHNKDGKGYELLADCVLEVDSFNPQIAARAAGAFLQWRKYDEDRQKLMVAQLKRIQNAPGLSPDTLEIVQKALAGVQDEKKE</sequence>
<dbReference type="InterPro" id="IPR042097">
    <property type="entry name" value="Aminopeptidase_N-like_N_sf"/>
</dbReference>
<evidence type="ECO:0000256" key="4">
    <source>
        <dbReference type="ARBA" id="ARBA00022670"/>
    </source>
</evidence>